<name>A0A6P1V2M0_9ENTR</name>
<protein>
    <submittedName>
        <fullName evidence="1">Uncharacterized protein</fullName>
    </submittedName>
</protein>
<dbReference type="Pfam" id="PF07395">
    <property type="entry name" value="Mig-14"/>
    <property type="match status" value="1"/>
</dbReference>
<accession>A0A6P1V2M0</accession>
<reference evidence="1 2" key="1">
    <citation type="submission" date="2020-01" db="EMBL/GenBank/DDBJ databases">
        <title>Bactrocera dorsalis gut bacteria genome.</title>
        <authorList>
            <person name="Zhang H."/>
            <person name="Cai Z."/>
        </authorList>
    </citation>
    <scope>NUCLEOTIDE SEQUENCE [LARGE SCALE GENOMIC DNA]</scope>
    <source>
        <strain evidence="1 2">BD177</strain>
    </source>
</reference>
<dbReference type="EMBL" id="CP048108">
    <property type="protein sequence ID" value="QHS49441.1"/>
    <property type="molecule type" value="Genomic_DNA"/>
</dbReference>
<gene>
    <name evidence="1" type="ORF">GW952_05155</name>
</gene>
<dbReference type="Proteomes" id="UP000464389">
    <property type="component" value="Chromosome"/>
</dbReference>
<sequence>MFVDFISIGYLKDIHAGSLGTMLMWKNLTAIYQEAAENNLNLYYSSGMVSGEYKTRWRHPLSFGRSII</sequence>
<evidence type="ECO:0000313" key="2">
    <source>
        <dbReference type="Proteomes" id="UP000464389"/>
    </source>
</evidence>
<evidence type="ECO:0000313" key="1">
    <source>
        <dbReference type="EMBL" id="QHS49441.1"/>
    </source>
</evidence>
<dbReference type="InterPro" id="IPR009977">
    <property type="entry name" value="Mig-14"/>
</dbReference>
<dbReference type="RefSeq" id="WP_162122634.1">
    <property type="nucleotide sequence ID" value="NZ_CP048108.1"/>
</dbReference>
<dbReference type="AlphaFoldDB" id="A0A6P1V2M0"/>
<proteinExistence type="predicted"/>
<organism evidence="1 2">
    <name type="scientific">Klebsiella michiganensis</name>
    <dbReference type="NCBI Taxonomy" id="1134687"/>
    <lineage>
        <taxon>Bacteria</taxon>
        <taxon>Pseudomonadati</taxon>
        <taxon>Pseudomonadota</taxon>
        <taxon>Gammaproteobacteria</taxon>
        <taxon>Enterobacterales</taxon>
        <taxon>Enterobacteriaceae</taxon>
        <taxon>Klebsiella/Raoultella group</taxon>
        <taxon>Klebsiella</taxon>
    </lineage>
</organism>